<keyword evidence="3" id="KW-0119">Carbohydrate metabolism</keyword>
<dbReference type="InterPro" id="IPR019378">
    <property type="entry name" value="GDP-Fuc_O-FucTrfase"/>
</dbReference>
<dbReference type="Proteomes" id="UP000039324">
    <property type="component" value="Unassembled WGS sequence"/>
</dbReference>
<dbReference type="EMBL" id="OVEO01000016">
    <property type="protein sequence ID" value="SPR01017.1"/>
    <property type="molecule type" value="Genomic_DNA"/>
</dbReference>
<keyword evidence="4" id="KW-0472">Membrane</keyword>
<dbReference type="Gene3D" id="3.40.50.11340">
    <property type="match status" value="1"/>
</dbReference>
<keyword evidence="6" id="KW-0496">Mitochondrion</keyword>
<dbReference type="Gene3D" id="3.40.50.11350">
    <property type="match status" value="1"/>
</dbReference>
<geneLocation type="mitochondrion" evidence="6"/>
<keyword evidence="4" id="KW-1133">Transmembrane helix</keyword>
<dbReference type="GO" id="GO:0016740">
    <property type="term" value="F:transferase activity"/>
    <property type="evidence" value="ECO:0007669"/>
    <property type="project" value="UniProtKB-KW"/>
</dbReference>
<evidence type="ECO:0000313" key="5">
    <source>
        <dbReference type="EMBL" id="CEO97036.1"/>
    </source>
</evidence>
<protein>
    <recommendedName>
        <fullName evidence="9">O-fucosyltransferase family protein</fullName>
    </recommendedName>
</protein>
<dbReference type="PANTHER" id="PTHR31469:SF8">
    <property type="entry name" value="OS07G0641000 PROTEIN"/>
    <property type="match status" value="1"/>
</dbReference>
<keyword evidence="7" id="KW-1185">Reference proteome</keyword>
<evidence type="ECO:0000256" key="2">
    <source>
        <dbReference type="ARBA" id="ARBA00023253"/>
    </source>
</evidence>
<evidence type="ECO:0000313" key="7">
    <source>
        <dbReference type="Proteomes" id="UP000039324"/>
    </source>
</evidence>
<evidence type="ECO:0008006" key="9">
    <source>
        <dbReference type="Google" id="ProtNLM"/>
    </source>
</evidence>
<name>A0A0G4IP57_PLABS</name>
<dbReference type="OMA" id="MDEYLLR"/>
<dbReference type="Proteomes" id="UP000290189">
    <property type="component" value="Unassembled WGS sequence"/>
</dbReference>
<reference evidence="5 7" key="1">
    <citation type="submission" date="2015-02" db="EMBL/GenBank/DDBJ databases">
        <authorList>
            <person name="Chooi Y.-H."/>
        </authorList>
    </citation>
    <scope>NUCLEOTIDE SEQUENCE [LARGE SCALE GENOMIC DNA]</scope>
    <source>
        <strain evidence="5">E3</strain>
    </source>
</reference>
<evidence type="ECO:0000256" key="1">
    <source>
        <dbReference type="ARBA" id="ARBA00022679"/>
    </source>
</evidence>
<evidence type="ECO:0000256" key="4">
    <source>
        <dbReference type="SAM" id="Phobius"/>
    </source>
</evidence>
<evidence type="ECO:0000256" key="3">
    <source>
        <dbReference type="ARBA" id="ARBA00023277"/>
    </source>
</evidence>
<keyword evidence="4" id="KW-0812">Transmembrane</keyword>
<dbReference type="PANTHER" id="PTHR31469">
    <property type="entry name" value="OS07G0633600 PROTEIN"/>
    <property type="match status" value="1"/>
</dbReference>
<evidence type="ECO:0000313" key="6">
    <source>
        <dbReference type="EMBL" id="SPR01017.1"/>
    </source>
</evidence>
<dbReference type="Pfam" id="PF10250">
    <property type="entry name" value="O-FucT"/>
    <property type="match status" value="1"/>
</dbReference>
<sequence>MLRRPLSSPTREAPARYPLQNVVFVVGFLVCAVVYLAIMMASLNVPRLPPMPVQRRSHPSVPLYWKTDPNLQPDTVRSRFRYWEYVPRIKRPDYELVDATNEEQYLTFEPDKGGLNNKRMMMEIMVVLALVTRRTFVLPSPGYWTTMQGICDLETYFDIDALRSFMPVITMDEYLLRTRGKSDLITEQERYAFLRNHTGAFSPQINPGSQAFVFPADQGRSVPTMEQFLHGRSPIYYDGALKPWRTLHFRSDYEQGYRMLGVACAAIYFPSLDWERFAASVVRDAFHYAPAAFDAAARVAWRLYRAAGPYNAVHIRRTDFGLQFADIVLPLGQVAENIRPLLDPSMTLYVSTDVQDKDDPELVAFRAVFPKVRFLSDVSDDLADLDPNLFIMIDQIVCAGAERFISQPLSTFSSNIWRLRGFMGRDVAPDTNLYMVTDRNTGYPMVDGWRTALTWIDHPDGHFGAWSGGYWEREFFHSWQLN</sequence>
<dbReference type="OrthoDB" id="1882547at2759"/>
<keyword evidence="2" id="KW-0294">Fucose metabolism</keyword>
<gene>
    <name evidence="5" type="ORF">PBRA_005640</name>
    <name evidence="6" type="ORF">PLBR_LOCUS8232</name>
</gene>
<feature type="transmembrane region" description="Helical" evidence="4">
    <location>
        <begin position="21"/>
        <end position="43"/>
    </location>
</feature>
<evidence type="ECO:0000313" key="8">
    <source>
        <dbReference type="Proteomes" id="UP000290189"/>
    </source>
</evidence>
<dbReference type="CDD" id="cd11296">
    <property type="entry name" value="O-FucT_like"/>
    <property type="match status" value="1"/>
</dbReference>
<proteinExistence type="predicted"/>
<dbReference type="AlphaFoldDB" id="A0A0G4IP57"/>
<organism evidence="5 7">
    <name type="scientific">Plasmodiophora brassicae</name>
    <name type="common">Clubroot disease agent</name>
    <dbReference type="NCBI Taxonomy" id="37360"/>
    <lineage>
        <taxon>Eukaryota</taxon>
        <taxon>Sar</taxon>
        <taxon>Rhizaria</taxon>
        <taxon>Endomyxa</taxon>
        <taxon>Phytomyxea</taxon>
        <taxon>Plasmodiophorida</taxon>
        <taxon>Plasmodiophoridae</taxon>
        <taxon>Plasmodiophora</taxon>
    </lineage>
</organism>
<keyword evidence="1" id="KW-0808">Transferase</keyword>
<dbReference type="EMBL" id="CDSF01000078">
    <property type="protein sequence ID" value="CEO97036.1"/>
    <property type="molecule type" value="Genomic_DNA"/>
</dbReference>
<accession>A0A0G4IP57</accession>
<reference evidence="6 8" key="2">
    <citation type="submission" date="2018-03" db="EMBL/GenBank/DDBJ databases">
        <authorList>
            <person name="Fogelqvist J."/>
        </authorList>
    </citation>
    <scope>NUCLEOTIDE SEQUENCE [LARGE SCALE GENOMIC DNA]</scope>
</reference>
<dbReference type="GO" id="GO:0006004">
    <property type="term" value="P:fucose metabolic process"/>
    <property type="evidence" value="ECO:0007669"/>
    <property type="project" value="UniProtKB-KW"/>
</dbReference>